<keyword evidence="6" id="KW-1185">Reference proteome</keyword>
<organism evidence="5 6">
    <name type="scientific">Pilimelia columellifera subsp. columellifera</name>
    <dbReference type="NCBI Taxonomy" id="706583"/>
    <lineage>
        <taxon>Bacteria</taxon>
        <taxon>Bacillati</taxon>
        <taxon>Actinomycetota</taxon>
        <taxon>Actinomycetes</taxon>
        <taxon>Micromonosporales</taxon>
        <taxon>Micromonosporaceae</taxon>
        <taxon>Pilimelia</taxon>
    </lineage>
</organism>
<evidence type="ECO:0000313" key="6">
    <source>
        <dbReference type="Proteomes" id="UP001499978"/>
    </source>
</evidence>
<dbReference type="PANTHER" id="PTHR20857:SF15">
    <property type="entry name" value="THIAMINE-PHOSPHATE SYNTHASE"/>
    <property type="match status" value="1"/>
</dbReference>
<keyword evidence="3" id="KW-0784">Thiamine biosynthesis</keyword>
<name>A0ABN3NEB8_9ACTN</name>
<comment type="caution">
    <text evidence="5">The sequence shown here is derived from an EMBL/GenBank/DDBJ whole genome shotgun (WGS) entry which is preliminary data.</text>
</comment>
<dbReference type="CDD" id="cd00564">
    <property type="entry name" value="TMP_TenI"/>
    <property type="match status" value="1"/>
</dbReference>
<comment type="function">
    <text evidence="1">Condenses 4-methyl-5-(beta-hydroxyethyl)thiazole monophosphate (THZ-P) and 2-methyl-4-amino-5-hydroxymethyl pyrimidine pyrophosphate (HMP-PP) to form thiamine monophosphate (TMP).</text>
</comment>
<evidence type="ECO:0000259" key="4">
    <source>
        <dbReference type="Pfam" id="PF02581"/>
    </source>
</evidence>
<evidence type="ECO:0000313" key="5">
    <source>
        <dbReference type="EMBL" id="GAA2520030.1"/>
    </source>
</evidence>
<feature type="domain" description="Thiamine phosphate synthase/TenI" evidence="4">
    <location>
        <begin position="5"/>
        <end position="178"/>
    </location>
</feature>
<dbReference type="PANTHER" id="PTHR20857">
    <property type="entry name" value="THIAMINE-PHOSPHATE PYROPHOSPHORYLASE"/>
    <property type="match status" value="1"/>
</dbReference>
<gene>
    <name evidence="5" type="primary">thiE_2</name>
    <name evidence="5" type="ORF">GCM10010201_16790</name>
</gene>
<dbReference type="Pfam" id="PF02581">
    <property type="entry name" value="TMP-TENI"/>
    <property type="match status" value="1"/>
</dbReference>
<sequence>MSLWVLTDRRQAVRPLVEVVCAAVAAGAGTVLLRERDLPRGERVKLVERLRAVIPPGQARLVVAGADPLGGDAVHLSAAETAPVGLSLVGRSCHDAVDLAALASDWPGPPAVDYAFVSPVYATESKPGYGPPVGVAGLAALVRIAPVPVVALGGISAPAQVTECLSAGAVAVAVMGAIMRADDPGAVVAEMLTAARAVVPDGRLGDVAELTGARARLAGSGLAAALAGPAVGR</sequence>
<accession>A0ABN3NEB8</accession>
<evidence type="ECO:0000256" key="2">
    <source>
        <dbReference type="ARBA" id="ARBA00004948"/>
    </source>
</evidence>
<dbReference type="InterPro" id="IPR013785">
    <property type="entry name" value="Aldolase_TIM"/>
</dbReference>
<protein>
    <submittedName>
        <fullName evidence="5">Thiamine phosphate synthase</fullName>
    </submittedName>
</protein>
<dbReference type="RefSeq" id="WP_344170793.1">
    <property type="nucleotide sequence ID" value="NZ_BAAARY010000005.1"/>
</dbReference>
<evidence type="ECO:0000256" key="1">
    <source>
        <dbReference type="ARBA" id="ARBA00003814"/>
    </source>
</evidence>
<dbReference type="EMBL" id="BAAARY010000005">
    <property type="protein sequence ID" value="GAA2520030.1"/>
    <property type="molecule type" value="Genomic_DNA"/>
</dbReference>
<dbReference type="Gene3D" id="3.20.20.70">
    <property type="entry name" value="Aldolase class I"/>
    <property type="match status" value="1"/>
</dbReference>
<comment type="pathway">
    <text evidence="2">Cofactor biosynthesis; thiamine diphosphate biosynthesis.</text>
</comment>
<dbReference type="InterPro" id="IPR036206">
    <property type="entry name" value="ThiamineP_synth_sf"/>
</dbReference>
<evidence type="ECO:0000256" key="3">
    <source>
        <dbReference type="ARBA" id="ARBA00022977"/>
    </source>
</evidence>
<proteinExistence type="predicted"/>
<dbReference type="InterPro" id="IPR022998">
    <property type="entry name" value="ThiamineP_synth_TenI"/>
</dbReference>
<reference evidence="5 6" key="1">
    <citation type="journal article" date="2019" name="Int. J. Syst. Evol. Microbiol.">
        <title>The Global Catalogue of Microorganisms (GCM) 10K type strain sequencing project: providing services to taxonomists for standard genome sequencing and annotation.</title>
        <authorList>
            <consortium name="The Broad Institute Genomics Platform"/>
            <consortium name="The Broad Institute Genome Sequencing Center for Infectious Disease"/>
            <person name="Wu L."/>
            <person name="Ma J."/>
        </authorList>
    </citation>
    <scope>NUCLEOTIDE SEQUENCE [LARGE SCALE GENOMIC DNA]</scope>
    <source>
        <strain evidence="5 6">JCM 3367</strain>
    </source>
</reference>
<dbReference type="SUPFAM" id="SSF51391">
    <property type="entry name" value="Thiamin phosphate synthase"/>
    <property type="match status" value="1"/>
</dbReference>
<dbReference type="Proteomes" id="UP001499978">
    <property type="component" value="Unassembled WGS sequence"/>
</dbReference>